<evidence type="ECO:0000313" key="3">
    <source>
        <dbReference type="EMBL" id="MFC7337362.1"/>
    </source>
</evidence>
<reference evidence="4" key="1">
    <citation type="journal article" date="2019" name="Int. J. Syst. Evol. Microbiol.">
        <title>The Global Catalogue of Microorganisms (GCM) 10K type strain sequencing project: providing services to taxonomists for standard genome sequencing and annotation.</title>
        <authorList>
            <consortium name="The Broad Institute Genomics Platform"/>
            <consortium name="The Broad Institute Genome Sequencing Center for Infectious Disease"/>
            <person name="Wu L."/>
            <person name="Ma J."/>
        </authorList>
    </citation>
    <scope>NUCLEOTIDE SEQUENCE [LARGE SCALE GENOMIC DNA]</scope>
    <source>
        <strain evidence="4">CGMCC 4.1467</strain>
    </source>
</reference>
<gene>
    <name evidence="3" type="ORF">ACFQY0_09265</name>
</gene>
<dbReference type="Proteomes" id="UP001596472">
    <property type="component" value="Unassembled WGS sequence"/>
</dbReference>
<evidence type="ECO:0000313" key="4">
    <source>
        <dbReference type="Proteomes" id="UP001596472"/>
    </source>
</evidence>
<dbReference type="InterPro" id="IPR002201">
    <property type="entry name" value="Glyco_trans_9"/>
</dbReference>
<dbReference type="PANTHER" id="PTHR30160">
    <property type="entry name" value="TETRAACYLDISACCHARIDE 4'-KINASE-RELATED"/>
    <property type="match status" value="1"/>
</dbReference>
<dbReference type="PANTHER" id="PTHR30160:SF1">
    <property type="entry name" value="LIPOPOLYSACCHARIDE 1,2-N-ACETYLGLUCOSAMINETRANSFERASE-RELATED"/>
    <property type="match status" value="1"/>
</dbReference>
<accession>A0ABW2L4R6</accession>
<dbReference type="Pfam" id="PF01075">
    <property type="entry name" value="Glyco_transf_9"/>
    <property type="match status" value="1"/>
</dbReference>
<sequence>MPDSSSSVANAEPLLIAAPLLWKDACFSLPAVRSLAAAGNPISILCPEAQRKFWEAAGFDALTCYPAGASARAIASLINHSPRALLWEAGPAADACAKAGVRERMGLPSAKLAKRLTNTLERKVKPGPTEHEVTRFLEIAKLLDAQPMKSEHFAPIPCEKGNASLLVVPESDYPAIYEWPRDRWIELIQRLKGQGSRPIIGILGSSGAAQEIATQSGCETIALDLADPRSFASHERILAADGSLPHIAAAFGTTCAVLYGPADPELSRPLGKQHLIIRRKVECSPCFLRKCPIDLRCQMDLDIDRVMQRFSTLSPA</sequence>
<organism evidence="3 4">
    <name type="scientific">Haloferula chungangensis</name>
    <dbReference type="NCBI Taxonomy" id="1048331"/>
    <lineage>
        <taxon>Bacteria</taxon>
        <taxon>Pseudomonadati</taxon>
        <taxon>Verrucomicrobiota</taxon>
        <taxon>Verrucomicrobiia</taxon>
        <taxon>Verrucomicrobiales</taxon>
        <taxon>Verrucomicrobiaceae</taxon>
        <taxon>Haloferula</taxon>
    </lineage>
</organism>
<dbReference type="InterPro" id="IPR051199">
    <property type="entry name" value="LPS_LOS_Heptosyltrfase"/>
</dbReference>
<dbReference type="EMBL" id="JBHTBS010000004">
    <property type="protein sequence ID" value="MFC7337362.1"/>
    <property type="molecule type" value="Genomic_DNA"/>
</dbReference>
<evidence type="ECO:0000256" key="1">
    <source>
        <dbReference type="ARBA" id="ARBA00022676"/>
    </source>
</evidence>
<comment type="caution">
    <text evidence="3">The sequence shown here is derived from an EMBL/GenBank/DDBJ whole genome shotgun (WGS) entry which is preliminary data.</text>
</comment>
<protein>
    <submittedName>
        <fullName evidence="3">Glycosyltransferase family 9 protein</fullName>
    </submittedName>
</protein>
<dbReference type="RefSeq" id="WP_379711578.1">
    <property type="nucleotide sequence ID" value="NZ_JBHTBS010000004.1"/>
</dbReference>
<dbReference type="SUPFAM" id="SSF53756">
    <property type="entry name" value="UDP-Glycosyltransferase/glycogen phosphorylase"/>
    <property type="match status" value="1"/>
</dbReference>
<dbReference type="Gene3D" id="3.40.50.2000">
    <property type="entry name" value="Glycogen Phosphorylase B"/>
    <property type="match status" value="1"/>
</dbReference>
<keyword evidence="2" id="KW-0808">Transferase</keyword>
<proteinExistence type="predicted"/>
<keyword evidence="4" id="KW-1185">Reference proteome</keyword>
<keyword evidence="1" id="KW-0328">Glycosyltransferase</keyword>
<evidence type="ECO:0000256" key="2">
    <source>
        <dbReference type="ARBA" id="ARBA00022679"/>
    </source>
</evidence>
<name>A0ABW2L4R6_9BACT</name>